<comment type="similarity">
    <text evidence="1">Belongs to the LysR transcriptional regulatory family.</text>
</comment>
<proteinExistence type="inferred from homology"/>
<evidence type="ECO:0000259" key="5">
    <source>
        <dbReference type="PROSITE" id="PS50931"/>
    </source>
</evidence>
<dbReference type="Gene3D" id="3.40.190.290">
    <property type="match status" value="1"/>
</dbReference>
<dbReference type="GO" id="GO:0043565">
    <property type="term" value="F:sequence-specific DNA binding"/>
    <property type="evidence" value="ECO:0007669"/>
    <property type="project" value="TreeGrafter"/>
</dbReference>
<dbReference type="Proteomes" id="UP000253606">
    <property type="component" value="Chromosome"/>
</dbReference>
<dbReference type="AlphaFoldDB" id="A0A2Z5FYX4"/>
<evidence type="ECO:0000313" key="7">
    <source>
        <dbReference type="Proteomes" id="UP000253606"/>
    </source>
</evidence>
<dbReference type="InterPro" id="IPR000847">
    <property type="entry name" value="LysR_HTH_N"/>
</dbReference>
<dbReference type="InterPro" id="IPR036388">
    <property type="entry name" value="WH-like_DNA-bd_sf"/>
</dbReference>
<dbReference type="SUPFAM" id="SSF53850">
    <property type="entry name" value="Periplasmic binding protein-like II"/>
    <property type="match status" value="1"/>
</dbReference>
<feature type="domain" description="HTH lysR-type" evidence="5">
    <location>
        <begin position="37"/>
        <end position="94"/>
    </location>
</feature>
<dbReference type="KEGG" id="abas:ACPOL_2750"/>
<dbReference type="SUPFAM" id="SSF46785">
    <property type="entry name" value="Winged helix' DNA-binding domain"/>
    <property type="match status" value="1"/>
</dbReference>
<keyword evidence="2" id="KW-0805">Transcription regulation</keyword>
<evidence type="ECO:0000256" key="2">
    <source>
        <dbReference type="ARBA" id="ARBA00023015"/>
    </source>
</evidence>
<dbReference type="EMBL" id="CP030840">
    <property type="protein sequence ID" value="AXC12061.1"/>
    <property type="molecule type" value="Genomic_DNA"/>
</dbReference>
<dbReference type="InterPro" id="IPR005119">
    <property type="entry name" value="LysR_subst-bd"/>
</dbReference>
<evidence type="ECO:0000256" key="4">
    <source>
        <dbReference type="ARBA" id="ARBA00023163"/>
    </source>
</evidence>
<evidence type="ECO:0000256" key="3">
    <source>
        <dbReference type="ARBA" id="ARBA00023125"/>
    </source>
</evidence>
<protein>
    <submittedName>
        <fullName evidence="6">Transcriptional regulator, LysR family</fullName>
    </submittedName>
</protein>
<name>A0A2Z5FYX4_9BACT</name>
<accession>A0A2Z5FYX4</accession>
<keyword evidence="3" id="KW-0238">DNA-binding</keyword>
<dbReference type="PANTHER" id="PTHR30537">
    <property type="entry name" value="HTH-TYPE TRANSCRIPTIONAL REGULATOR"/>
    <property type="match status" value="1"/>
</dbReference>
<gene>
    <name evidence="6" type="ORF">ACPOL_2750</name>
</gene>
<dbReference type="PROSITE" id="PS50931">
    <property type="entry name" value="HTH_LYSR"/>
    <property type="match status" value="1"/>
</dbReference>
<dbReference type="InterPro" id="IPR058163">
    <property type="entry name" value="LysR-type_TF_proteobact-type"/>
</dbReference>
<keyword evidence="7" id="KW-1185">Reference proteome</keyword>
<evidence type="ECO:0000256" key="1">
    <source>
        <dbReference type="ARBA" id="ARBA00009437"/>
    </source>
</evidence>
<dbReference type="GO" id="GO:0003700">
    <property type="term" value="F:DNA-binding transcription factor activity"/>
    <property type="evidence" value="ECO:0007669"/>
    <property type="project" value="InterPro"/>
</dbReference>
<dbReference type="Gene3D" id="1.10.10.10">
    <property type="entry name" value="Winged helix-like DNA-binding domain superfamily/Winged helix DNA-binding domain"/>
    <property type="match status" value="1"/>
</dbReference>
<keyword evidence="4" id="KW-0804">Transcription</keyword>
<evidence type="ECO:0000313" key="6">
    <source>
        <dbReference type="EMBL" id="AXC12061.1"/>
    </source>
</evidence>
<dbReference type="GO" id="GO:0006351">
    <property type="term" value="P:DNA-templated transcription"/>
    <property type="evidence" value="ECO:0007669"/>
    <property type="project" value="TreeGrafter"/>
</dbReference>
<dbReference type="Pfam" id="PF00126">
    <property type="entry name" value="HTH_1"/>
    <property type="match status" value="1"/>
</dbReference>
<organism evidence="6 7">
    <name type="scientific">Acidisarcina polymorpha</name>
    <dbReference type="NCBI Taxonomy" id="2211140"/>
    <lineage>
        <taxon>Bacteria</taxon>
        <taxon>Pseudomonadati</taxon>
        <taxon>Acidobacteriota</taxon>
        <taxon>Terriglobia</taxon>
        <taxon>Terriglobales</taxon>
        <taxon>Acidobacteriaceae</taxon>
        <taxon>Acidisarcina</taxon>
    </lineage>
</organism>
<dbReference type="InterPro" id="IPR036390">
    <property type="entry name" value="WH_DNA-bd_sf"/>
</dbReference>
<dbReference type="PANTHER" id="PTHR30537:SF3">
    <property type="entry name" value="TRANSCRIPTIONAL REGULATORY PROTEIN"/>
    <property type="match status" value="1"/>
</dbReference>
<reference evidence="6 7" key="1">
    <citation type="journal article" date="2018" name="Front. Microbiol.">
        <title>Hydrolytic Capabilities as a Key to Environmental Success: Chitinolytic and Cellulolytic Acidobacteria From Acidic Sub-arctic Soils and Boreal Peatlands.</title>
        <authorList>
            <person name="Belova S.E."/>
            <person name="Ravin N.V."/>
            <person name="Pankratov T.A."/>
            <person name="Rakitin A.L."/>
            <person name="Ivanova A.A."/>
            <person name="Beletsky A.V."/>
            <person name="Mardanov A.V."/>
            <person name="Sinninghe Damste J.S."/>
            <person name="Dedysh S.N."/>
        </authorList>
    </citation>
    <scope>NUCLEOTIDE SEQUENCE [LARGE SCALE GENOMIC DNA]</scope>
    <source>
        <strain evidence="6 7">SBC82</strain>
    </source>
</reference>
<dbReference type="Pfam" id="PF03466">
    <property type="entry name" value="LysR_substrate"/>
    <property type="match status" value="1"/>
</dbReference>
<sequence>MSRDDVLQYGIHGPCSEDLFTANNGLSLNRRVKAVMLDLNDVRVFTVVARKGTFSAAGRELRIPTSTVARATTRLEKHLEVLLLRRSPQGVSLTDAGAEFLVSCNHALRTIRIGSERLQERRVNPRGLIRVCSPIALANGLLVQILPEFLRKFPEIRIAIETYTDDFEREPKNDVDVFFKIVPPRNSVRRMRKFPCTLRGLFASKEYVQCVGKPEDPHELLAHACIGAETWQLTNVSSQVTEIAPTFRVTTCDPVVMCDLVLRGLGIAILPLYMVRQPAICARFVQILPQWHPKPALVSALYFGPAALAPKIKVFSDFVEEIIGTDRDPRVKEAPFEGLFGKPDEA</sequence>